<dbReference type="InterPro" id="IPR001750">
    <property type="entry name" value="ND/Mrp_TM"/>
</dbReference>
<feature type="transmembrane region" description="Helical" evidence="17">
    <location>
        <begin position="207"/>
        <end position="225"/>
    </location>
</feature>
<keyword evidence="12 17" id="KW-0520">NAD</keyword>
<comment type="function">
    <text evidence="17">Core subunit of the mitochondrial membrane respiratory chain NADH dehydrogenase (Complex I) which catalyzes electron transfer from NADH through the respiratory chain, using ubiquinone as an electron acceptor. Essential for the catalytic activity and assembly of complex I.</text>
</comment>
<feature type="transmembrane region" description="Helical" evidence="17">
    <location>
        <begin position="237"/>
        <end position="255"/>
    </location>
</feature>
<feature type="domain" description="NADH-Ubiquinone oxidoreductase (complex I) chain 5 N-terminal" evidence="19">
    <location>
        <begin position="42"/>
        <end position="85"/>
    </location>
</feature>
<reference evidence="21" key="1">
    <citation type="submission" date="2018-03" db="EMBL/GenBank/DDBJ databases">
        <title>Mitochondrial genome analysis reveals intraspecific variation within Australian hard tick species.</title>
        <authorList>
            <person name="Burnard D."/>
            <person name="Shao R."/>
            <person name="Polkinghorne A."/>
        </authorList>
    </citation>
    <scope>NUCLEOTIDE SEQUENCE</scope>
    <source>
        <strain evidence="21">B9b2</strain>
    </source>
</reference>
<dbReference type="Pfam" id="PF00361">
    <property type="entry name" value="Proton_antipo_M"/>
    <property type="match status" value="1"/>
</dbReference>
<evidence type="ECO:0000256" key="2">
    <source>
        <dbReference type="ARBA" id="ARBA00004448"/>
    </source>
</evidence>
<comment type="similarity">
    <text evidence="17">Belongs to the complex I subunit 5 family.</text>
</comment>
<evidence type="ECO:0000256" key="4">
    <source>
        <dbReference type="ARBA" id="ARBA00021096"/>
    </source>
</evidence>
<evidence type="ECO:0000256" key="16">
    <source>
        <dbReference type="ARBA" id="ARBA00049551"/>
    </source>
</evidence>
<comment type="function">
    <text evidence="1">Core subunit of the mitochondrial membrane respiratory chain NADH dehydrogenase (Complex I) that is believed to belong to the minimal assembly required for catalysis. Complex I functions in the transfer of electrons from NADH to the respiratory chain. The immediate electron acceptor for the enzyme is believed to be ubiquinone.</text>
</comment>
<dbReference type="GO" id="GO:0008137">
    <property type="term" value="F:NADH dehydrogenase (ubiquinone) activity"/>
    <property type="evidence" value="ECO:0007669"/>
    <property type="project" value="UniProtKB-EC"/>
</dbReference>
<dbReference type="InterPro" id="IPR003945">
    <property type="entry name" value="NU5C-like"/>
</dbReference>
<dbReference type="InterPro" id="IPR001516">
    <property type="entry name" value="Proton_antipo_N"/>
</dbReference>
<evidence type="ECO:0000256" key="3">
    <source>
        <dbReference type="ARBA" id="ARBA00012944"/>
    </source>
</evidence>
<dbReference type="PANTHER" id="PTHR42829">
    <property type="entry name" value="NADH-UBIQUINONE OXIDOREDUCTASE CHAIN 5"/>
    <property type="match status" value="1"/>
</dbReference>
<feature type="domain" description="NADH dehydrogenase subunit 5 C-terminal" evidence="20">
    <location>
        <begin position="383"/>
        <end position="557"/>
    </location>
</feature>
<keyword evidence="7 17" id="KW-0812">Transmembrane</keyword>
<accession>A0A410GUJ6</accession>
<evidence type="ECO:0000256" key="6">
    <source>
        <dbReference type="ARBA" id="ARBA00022660"/>
    </source>
</evidence>
<evidence type="ECO:0000256" key="11">
    <source>
        <dbReference type="ARBA" id="ARBA00022989"/>
    </source>
</evidence>
<dbReference type="GO" id="GO:0042773">
    <property type="term" value="P:ATP synthesis coupled electron transport"/>
    <property type="evidence" value="ECO:0007669"/>
    <property type="project" value="InterPro"/>
</dbReference>
<organism evidence="21">
    <name type="scientific">Ixodes holocyclus</name>
    <name type="common">Australian paralysis tick</name>
    <dbReference type="NCBI Taxonomy" id="65647"/>
    <lineage>
        <taxon>Eukaryota</taxon>
        <taxon>Metazoa</taxon>
        <taxon>Ecdysozoa</taxon>
        <taxon>Arthropoda</taxon>
        <taxon>Chelicerata</taxon>
        <taxon>Arachnida</taxon>
        <taxon>Acari</taxon>
        <taxon>Parasitiformes</taxon>
        <taxon>Ixodida</taxon>
        <taxon>Ixodoidea</taxon>
        <taxon>Ixodidae</taxon>
        <taxon>Ixodinae</taxon>
        <taxon>Ixodes</taxon>
    </lineage>
</organism>
<name>A0A410GUJ6_IXOHO</name>
<evidence type="ECO:0000256" key="15">
    <source>
        <dbReference type="ARBA" id="ARBA00023136"/>
    </source>
</evidence>
<evidence type="ECO:0000256" key="1">
    <source>
        <dbReference type="ARBA" id="ARBA00003257"/>
    </source>
</evidence>
<dbReference type="GO" id="GO:0003954">
    <property type="term" value="F:NADH dehydrogenase activity"/>
    <property type="evidence" value="ECO:0007669"/>
    <property type="project" value="TreeGrafter"/>
</dbReference>
<feature type="transmembrane region" description="Helical" evidence="17">
    <location>
        <begin position="367"/>
        <end position="393"/>
    </location>
</feature>
<keyword evidence="9" id="KW-1278">Translocase</keyword>
<feature type="transmembrane region" description="Helical" evidence="17">
    <location>
        <begin position="83"/>
        <end position="100"/>
    </location>
</feature>
<evidence type="ECO:0000256" key="17">
    <source>
        <dbReference type="RuleBase" id="RU003404"/>
    </source>
</evidence>
<dbReference type="GO" id="GO:0015990">
    <property type="term" value="P:electron transport coupled proton transport"/>
    <property type="evidence" value="ECO:0007669"/>
    <property type="project" value="TreeGrafter"/>
</dbReference>
<evidence type="ECO:0000256" key="8">
    <source>
        <dbReference type="ARBA" id="ARBA00022792"/>
    </source>
</evidence>
<evidence type="ECO:0000256" key="7">
    <source>
        <dbReference type="ARBA" id="ARBA00022692"/>
    </source>
</evidence>
<protein>
    <recommendedName>
        <fullName evidence="4 17">NADH-ubiquinone oxidoreductase chain 5</fullName>
        <ecNumber evidence="3 17">7.1.1.2</ecNumber>
    </recommendedName>
</protein>
<comment type="subcellular location">
    <subcellularLocation>
        <location evidence="2">Mitochondrion inner membrane</location>
        <topology evidence="2">Multi-pass membrane protein</topology>
    </subcellularLocation>
</comment>
<evidence type="ECO:0000256" key="12">
    <source>
        <dbReference type="ARBA" id="ARBA00023027"/>
    </source>
</evidence>
<keyword evidence="5 17" id="KW-0813">Transport</keyword>
<keyword evidence="14 17" id="KW-0496">Mitochondrion</keyword>
<feature type="transmembrane region" description="Helical" evidence="17">
    <location>
        <begin position="52"/>
        <end position="71"/>
    </location>
</feature>
<evidence type="ECO:0000256" key="13">
    <source>
        <dbReference type="ARBA" id="ARBA00023075"/>
    </source>
</evidence>
<gene>
    <name evidence="21" type="primary">ND5</name>
</gene>
<keyword evidence="13 17" id="KW-0830">Ubiquinone</keyword>
<feature type="transmembrane region" description="Helical" evidence="17">
    <location>
        <begin position="106"/>
        <end position="126"/>
    </location>
</feature>
<dbReference type="InterPro" id="IPR010934">
    <property type="entry name" value="NADH_DH_su5_C"/>
</dbReference>
<sequence length="558" mass="64948">MFISWGFFLLVMSFLVMYFFLFVIFFNKIFIIEYILYCLLNMEMKMYFLVDWVSMLFLFVVLFVSSMVIIYSDSYMLGDNNKNYFCLMVLLFVLSMVMLIMCPNLIMIILGWDGLGLVSYLLVIYYQSKDSYNEGMITVMSNRVGDVAILLALVFLMNFGCYDMIMYNKMYLFCGVLVIIAGMTKSAQIPFSSWLPAAMAAPTPVSSLVHSSTLVTAGIYLLIRFNFLFKIGLFSEILFFFSSLTLFMAGVGANLEMDFKKIIAFSTLSQLGLIMMILSLGKKEFAFFHLLMHALFKSMLFLCAGLVIHNMSGVQDLRYLGNFFSYSPMICGCMGLASMSLFGFPFMGGFYSKDLILEYVYMSNENMIYLLLLIVSTGLTVMYCMRMMYYVVWKGIMMSLYYSVDLDKKMIFPIYMLSLTVILLGNLMSWLIFSYEELIVLSNFSKLLNLFLIVFMFLIFFILYINKIKGFSMGNIYIFLSSMWFMSFLTSYIFLFSYKKMSKYSEYDWMWMEEFGPSMLLNFMEKGSTMSQWFQNNYLNSVLLILISYVIIILIMFN</sequence>
<evidence type="ECO:0000256" key="14">
    <source>
        <dbReference type="ARBA" id="ARBA00023128"/>
    </source>
</evidence>
<evidence type="ECO:0000259" key="18">
    <source>
        <dbReference type="Pfam" id="PF00361"/>
    </source>
</evidence>
<dbReference type="Pfam" id="PF06455">
    <property type="entry name" value="NADH5_C"/>
    <property type="match status" value="1"/>
</dbReference>
<feature type="transmembrane region" description="Helical" evidence="17">
    <location>
        <begin position="477"/>
        <end position="498"/>
    </location>
</feature>
<keyword evidence="11 17" id="KW-1133">Transmembrane helix</keyword>
<evidence type="ECO:0000259" key="20">
    <source>
        <dbReference type="Pfam" id="PF06455"/>
    </source>
</evidence>
<feature type="transmembrane region" description="Helical" evidence="17">
    <location>
        <begin position="538"/>
        <end position="557"/>
    </location>
</feature>
<dbReference type="Pfam" id="PF00662">
    <property type="entry name" value="Proton_antipo_N"/>
    <property type="match status" value="1"/>
</dbReference>
<keyword evidence="10" id="KW-0249">Electron transport</keyword>
<proteinExistence type="inferred from homology"/>
<feature type="transmembrane region" description="Helical" evidence="17">
    <location>
        <begin position="262"/>
        <end position="280"/>
    </location>
</feature>
<keyword evidence="8" id="KW-0999">Mitochondrion inner membrane</keyword>
<dbReference type="AlphaFoldDB" id="A0A410GUJ6"/>
<dbReference type="GO" id="GO:0005743">
    <property type="term" value="C:mitochondrial inner membrane"/>
    <property type="evidence" value="ECO:0007669"/>
    <property type="project" value="UniProtKB-SubCell"/>
</dbReference>
<dbReference type="PRINTS" id="PR01434">
    <property type="entry name" value="NADHDHGNASE5"/>
</dbReference>
<feature type="transmembrane region" description="Helical" evidence="17">
    <location>
        <begin position="171"/>
        <end position="195"/>
    </location>
</feature>
<keyword evidence="6" id="KW-0679">Respiratory chain</keyword>
<evidence type="ECO:0000256" key="9">
    <source>
        <dbReference type="ARBA" id="ARBA00022967"/>
    </source>
</evidence>
<comment type="catalytic activity">
    <reaction evidence="16 17">
        <text>a ubiquinone + NADH + 5 H(+)(in) = a ubiquinol + NAD(+) + 4 H(+)(out)</text>
        <dbReference type="Rhea" id="RHEA:29091"/>
        <dbReference type="Rhea" id="RHEA-COMP:9565"/>
        <dbReference type="Rhea" id="RHEA-COMP:9566"/>
        <dbReference type="ChEBI" id="CHEBI:15378"/>
        <dbReference type="ChEBI" id="CHEBI:16389"/>
        <dbReference type="ChEBI" id="CHEBI:17976"/>
        <dbReference type="ChEBI" id="CHEBI:57540"/>
        <dbReference type="ChEBI" id="CHEBI:57945"/>
        <dbReference type="EC" id="7.1.1.2"/>
    </reaction>
</comment>
<evidence type="ECO:0000313" key="21">
    <source>
        <dbReference type="EMBL" id="QAB05931.1"/>
    </source>
</evidence>
<keyword evidence="15 17" id="KW-0472">Membrane</keyword>
<dbReference type="PANTHER" id="PTHR42829:SF2">
    <property type="entry name" value="NADH-UBIQUINONE OXIDOREDUCTASE CHAIN 5"/>
    <property type="match status" value="1"/>
</dbReference>
<feature type="transmembrane region" description="Helical" evidence="17">
    <location>
        <begin position="147"/>
        <end position="165"/>
    </location>
</feature>
<geneLocation type="mitochondrion" evidence="21"/>
<feature type="transmembrane region" description="Helical" evidence="17">
    <location>
        <begin position="7"/>
        <end position="32"/>
    </location>
</feature>
<feature type="domain" description="NADH:quinone oxidoreductase/Mrp antiporter transmembrane" evidence="18">
    <location>
        <begin position="104"/>
        <end position="378"/>
    </location>
</feature>
<feature type="transmembrane region" description="Helical" evidence="17">
    <location>
        <begin position="414"/>
        <end position="435"/>
    </location>
</feature>
<feature type="transmembrane region" description="Helical" evidence="17">
    <location>
        <begin position="286"/>
        <end position="308"/>
    </location>
</feature>
<feature type="transmembrane region" description="Helical" evidence="17">
    <location>
        <begin position="320"/>
        <end position="347"/>
    </location>
</feature>
<evidence type="ECO:0000259" key="19">
    <source>
        <dbReference type="Pfam" id="PF00662"/>
    </source>
</evidence>
<evidence type="ECO:0000256" key="5">
    <source>
        <dbReference type="ARBA" id="ARBA00022448"/>
    </source>
</evidence>
<dbReference type="EC" id="7.1.1.2" evidence="3 17"/>
<feature type="transmembrane region" description="Helical" evidence="17">
    <location>
        <begin position="447"/>
        <end position="465"/>
    </location>
</feature>
<evidence type="ECO:0000256" key="10">
    <source>
        <dbReference type="ARBA" id="ARBA00022982"/>
    </source>
</evidence>
<dbReference type="EMBL" id="MH043267">
    <property type="protein sequence ID" value="QAB05931.1"/>
    <property type="molecule type" value="Genomic_DNA"/>
</dbReference>